<dbReference type="GO" id="GO:0003700">
    <property type="term" value="F:DNA-binding transcription factor activity"/>
    <property type="evidence" value="ECO:0007669"/>
    <property type="project" value="TreeGrafter"/>
</dbReference>
<dbReference type="Pfam" id="PF13377">
    <property type="entry name" value="Peripla_BP_3"/>
    <property type="match status" value="1"/>
</dbReference>
<evidence type="ECO:0000259" key="5">
    <source>
        <dbReference type="PROSITE" id="PS50932"/>
    </source>
</evidence>
<dbReference type="PROSITE" id="PS50932">
    <property type="entry name" value="HTH_LACI_2"/>
    <property type="match status" value="1"/>
</dbReference>
<keyword evidence="4" id="KW-0804">Transcription</keyword>
<dbReference type="InterPro" id="IPR010982">
    <property type="entry name" value="Lambda_DNA-bd_dom_sf"/>
</dbReference>
<comment type="caution">
    <text evidence="6">The sequence shown here is derived from an EMBL/GenBank/DDBJ whole genome shotgun (WGS) entry which is preliminary data.</text>
</comment>
<dbReference type="OrthoDB" id="9798934at2"/>
<organism evidence="6 7">
    <name type="scientific">Propionibacterium acidifaciens F0233</name>
    <dbReference type="NCBI Taxonomy" id="553198"/>
    <lineage>
        <taxon>Bacteria</taxon>
        <taxon>Bacillati</taxon>
        <taxon>Actinomycetota</taxon>
        <taxon>Actinomycetes</taxon>
        <taxon>Propionibacteriales</taxon>
        <taxon>Propionibacteriaceae</taxon>
        <taxon>Propionibacterium</taxon>
    </lineage>
</organism>
<dbReference type="Gene3D" id="1.10.260.40">
    <property type="entry name" value="lambda repressor-like DNA-binding domains"/>
    <property type="match status" value="1"/>
</dbReference>
<evidence type="ECO:0000256" key="4">
    <source>
        <dbReference type="ARBA" id="ARBA00023163"/>
    </source>
</evidence>
<dbReference type="GO" id="GO:0000976">
    <property type="term" value="F:transcription cis-regulatory region binding"/>
    <property type="evidence" value="ECO:0007669"/>
    <property type="project" value="TreeGrafter"/>
</dbReference>
<dbReference type="Pfam" id="PF00356">
    <property type="entry name" value="LacI"/>
    <property type="match status" value="1"/>
</dbReference>
<keyword evidence="2" id="KW-0805">Transcription regulation</keyword>
<dbReference type="SUPFAM" id="SSF47413">
    <property type="entry name" value="lambda repressor-like DNA-binding domains"/>
    <property type="match status" value="1"/>
</dbReference>
<dbReference type="RefSeq" id="WP_021798957.1">
    <property type="nucleotide sequence ID" value="NZ_ACVN02000334.1"/>
</dbReference>
<keyword evidence="7" id="KW-1185">Reference proteome</keyword>
<gene>
    <name evidence="6" type="ORF">HMPREF0682_1553</name>
</gene>
<keyword evidence="1" id="KW-0678">Repressor</keyword>
<feature type="domain" description="HTH lacI-type" evidence="5">
    <location>
        <begin position="17"/>
        <end position="73"/>
    </location>
</feature>
<dbReference type="InterPro" id="IPR046335">
    <property type="entry name" value="LacI/GalR-like_sensor"/>
</dbReference>
<dbReference type="Proteomes" id="UP000017052">
    <property type="component" value="Unassembled WGS sequence"/>
</dbReference>
<evidence type="ECO:0000313" key="7">
    <source>
        <dbReference type="Proteomes" id="UP000017052"/>
    </source>
</evidence>
<protein>
    <submittedName>
        <fullName evidence="6">Small molecule-binding regulator domain protein</fullName>
    </submittedName>
</protein>
<proteinExistence type="predicted"/>
<reference evidence="6" key="1">
    <citation type="submission" date="2013-08" db="EMBL/GenBank/DDBJ databases">
        <authorList>
            <person name="Durkin A.S."/>
            <person name="Haft D.R."/>
            <person name="McCorrison J."/>
            <person name="Torralba M."/>
            <person name="Gillis M."/>
            <person name="Haft D.H."/>
            <person name="Methe B."/>
            <person name="Sutton G."/>
            <person name="Nelson K.E."/>
        </authorList>
    </citation>
    <scope>NUCLEOTIDE SEQUENCE [LARGE SCALE GENOMIC DNA]</scope>
    <source>
        <strain evidence="6">F0233</strain>
    </source>
</reference>
<dbReference type="InterPro" id="IPR028082">
    <property type="entry name" value="Peripla_BP_I"/>
</dbReference>
<dbReference type="CDD" id="cd06288">
    <property type="entry name" value="PBP1_sucrose_transcription_regulator"/>
    <property type="match status" value="1"/>
</dbReference>
<dbReference type="InterPro" id="IPR000843">
    <property type="entry name" value="HTH_LacI"/>
</dbReference>
<dbReference type="SMART" id="SM00354">
    <property type="entry name" value="HTH_LACI"/>
    <property type="match status" value="1"/>
</dbReference>
<dbReference type="Gene3D" id="3.40.50.2300">
    <property type="match status" value="2"/>
</dbReference>
<dbReference type="EMBL" id="ACVN02000334">
    <property type="protein sequence ID" value="ERK48994.1"/>
    <property type="molecule type" value="Genomic_DNA"/>
</dbReference>
<evidence type="ECO:0000313" key="6">
    <source>
        <dbReference type="EMBL" id="ERK48994.1"/>
    </source>
</evidence>
<dbReference type="PANTHER" id="PTHR30146">
    <property type="entry name" value="LACI-RELATED TRANSCRIPTIONAL REPRESSOR"/>
    <property type="match status" value="1"/>
</dbReference>
<dbReference type="AlphaFoldDB" id="U2PZ46"/>
<evidence type="ECO:0000256" key="2">
    <source>
        <dbReference type="ARBA" id="ARBA00023015"/>
    </source>
</evidence>
<keyword evidence="3" id="KW-0238">DNA-binding</keyword>
<dbReference type="SUPFAM" id="SSF53822">
    <property type="entry name" value="Periplasmic binding protein-like I"/>
    <property type="match status" value="1"/>
</dbReference>
<evidence type="ECO:0000256" key="3">
    <source>
        <dbReference type="ARBA" id="ARBA00023125"/>
    </source>
</evidence>
<dbReference type="CDD" id="cd01392">
    <property type="entry name" value="HTH_LacI"/>
    <property type="match status" value="1"/>
</dbReference>
<sequence length="343" mass="35641">MRTTPGTGRAAPTNRRITSYDVARAAGVSRSAVSLVLNGRADGVISAENQHAVRAAAKRLGYRPNRVARSLRDRRTHLLGVVTDVTSGPYGGGMITGATIRAAESDHLLLVMDARGRQQDEEAIGALLARQVDGLIIAPGSLCEWRPGEAFGQVPGILLDATDPDGRATCVVSDEVGGGHAATRLLLDAGHRDIALLTGLPAQVATGRRLAGHELAMSEVGGACRVITCGWDIDDGLREGARLLDGPDRPTGIVCANDRVAAGVMLAAARAGVDVPGELSVVGYDDDPSIAAQLDLSTIGLPHRAMGERAVELLLAAIAGQRLEPGELLVPAPVVERGSVRAR</sequence>
<accession>U2PZ46</accession>
<dbReference type="PANTHER" id="PTHR30146:SF148">
    <property type="entry name" value="HTH-TYPE TRANSCRIPTIONAL REPRESSOR PURR-RELATED"/>
    <property type="match status" value="1"/>
</dbReference>
<dbReference type="GeneID" id="95358983"/>
<evidence type="ECO:0000256" key="1">
    <source>
        <dbReference type="ARBA" id="ARBA00022491"/>
    </source>
</evidence>
<name>U2PZ46_9ACTN</name>